<keyword evidence="3" id="KW-1185">Reference proteome</keyword>
<name>A0ABR9WE97_9BACT</name>
<accession>A0ABR9WE97</accession>
<comment type="caution">
    <text evidence="2">The sequence shown here is derived from an EMBL/GenBank/DDBJ whole genome shotgun (WGS) entry which is preliminary data.</text>
</comment>
<dbReference type="Proteomes" id="UP000634134">
    <property type="component" value="Unassembled WGS sequence"/>
</dbReference>
<dbReference type="EMBL" id="JACYGY010000001">
    <property type="protein sequence ID" value="MBE9463728.1"/>
    <property type="molecule type" value="Genomic_DNA"/>
</dbReference>
<dbReference type="InterPro" id="IPR025948">
    <property type="entry name" value="HTH-like_dom"/>
</dbReference>
<organism evidence="2 3">
    <name type="scientific">Dyadobacter subterraneus</name>
    <dbReference type="NCBI Taxonomy" id="2773304"/>
    <lineage>
        <taxon>Bacteria</taxon>
        <taxon>Pseudomonadati</taxon>
        <taxon>Bacteroidota</taxon>
        <taxon>Cytophagia</taxon>
        <taxon>Cytophagales</taxon>
        <taxon>Spirosomataceae</taxon>
        <taxon>Dyadobacter</taxon>
    </lineage>
</organism>
<protein>
    <submittedName>
        <fullName evidence="2">Transposase</fullName>
    </submittedName>
</protein>
<sequence length="96" mass="11851">MQNKLIRFQYYYDSKKDDSVVVDFIQELGFKPHRPNPYYGFRKLFAYLRKSGKPWNHKKVYRIYKLLKLNKKRKGKEGCRKHPDHSRFTLVRTTYF</sequence>
<evidence type="ECO:0000313" key="3">
    <source>
        <dbReference type="Proteomes" id="UP000634134"/>
    </source>
</evidence>
<reference evidence="3" key="1">
    <citation type="submission" date="2023-07" db="EMBL/GenBank/DDBJ databases">
        <title>Dyadobacter sp. nov 'subterranea' isolated from contaminted grondwater.</title>
        <authorList>
            <person name="Szabo I."/>
            <person name="Al-Omari J."/>
            <person name="Szerdahelyi S.G."/>
            <person name="Rado J."/>
        </authorList>
    </citation>
    <scope>NUCLEOTIDE SEQUENCE [LARGE SCALE GENOMIC DNA]</scope>
    <source>
        <strain evidence="3">UP-52</strain>
    </source>
</reference>
<dbReference type="PANTHER" id="PTHR47515">
    <property type="entry name" value="LOW CALCIUM RESPONSE LOCUS PROTEIN T"/>
    <property type="match status" value="1"/>
</dbReference>
<feature type="domain" description="HTH-like" evidence="1">
    <location>
        <begin position="36"/>
        <end position="76"/>
    </location>
</feature>
<dbReference type="PANTHER" id="PTHR47515:SF2">
    <property type="entry name" value="INTEGRASE CORE DOMAIN PROTEIN"/>
    <property type="match status" value="1"/>
</dbReference>
<gene>
    <name evidence="2" type="ORF">IEE83_17735</name>
</gene>
<dbReference type="Pfam" id="PF13276">
    <property type="entry name" value="HTH_21"/>
    <property type="match status" value="1"/>
</dbReference>
<evidence type="ECO:0000259" key="1">
    <source>
        <dbReference type="Pfam" id="PF13276"/>
    </source>
</evidence>
<proteinExistence type="predicted"/>
<evidence type="ECO:0000313" key="2">
    <source>
        <dbReference type="EMBL" id="MBE9463728.1"/>
    </source>
</evidence>